<evidence type="ECO:0000313" key="1">
    <source>
        <dbReference type="EMBL" id="UXD22166.1"/>
    </source>
</evidence>
<name>A0A977KC60_9CREN</name>
<sequence>MFLLAPIREERIIMIEGITKSLWFKRPNKASGEAQSSLLILLTPETYATATECTKINKIISIISICKYVSLSKGKLNATGIKTIDTIIVREVGEVLIFIPARKVREV</sequence>
<dbReference type="KEGG" id="ipc:IPA_02260"/>
<dbReference type="AlphaFoldDB" id="A0A977KC60"/>
<organism evidence="1 2">
    <name type="scientific">Ignicoccus pacificus DSM 13166</name>
    <dbReference type="NCBI Taxonomy" id="940294"/>
    <lineage>
        <taxon>Archaea</taxon>
        <taxon>Thermoproteota</taxon>
        <taxon>Thermoprotei</taxon>
        <taxon>Desulfurococcales</taxon>
        <taxon>Desulfurococcaceae</taxon>
        <taxon>Ignicoccus</taxon>
    </lineage>
</organism>
<evidence type="ECO:0000313" key="2">
    <source>
        <dbReference type="Proteomes" id="UP001063698"/>
    </source>
</evidence>
<dbReference type="EMBL" id="CP006868">
    <property type="protein sequence ID" value="UXD22166.1"/>
    <property type="molecule type" value="Genomic_DNA"/>
</dbReference>
<protein>
    <submittedName>
        <fullName evidence="1">Uncharacterized protein</fullName>
    </submittedName>
</protein>
<reference evidence="1" key="1">
    <citation type="submission" date="2013-11" db="EMBL/GenBank/DDBJ databases">
        <title>Comparative genomics of Ignicoccus.</title>
        <authorList>
            <person name="Podar M."/>
        </authorList>
    </citation>
    <scope>NUCLEOTIDE SEQUENCE</scope>
    <source>
        <strain evidence="1">DSM 13166</strain>
    </source>
</reference>
<proteinExistence type="predicted"/>
<dbReference type="Proteomes" id="UP001063698">
    <property type="component" value="Chromosome"/>
</dbReference>
<gene>
    <name evidence="1" type="ORF">IPA_02260</name>
</gene>
<keyword evidence="2" id="KW-1185">Reference proteome</keyword>
<accession>A0A977KC60</accession>